<dbReference type="InterPro" id="IPR020479">
    <property type="entry name" value="HD_metazoa"/>
</dbReference>
<dbReference type="SMART" id="SM00389">
    <property type="entry name" value="HOX"/>
    <property type="match status" value="1"/>
</dbReference>
<dbReference type="InterPro" id="IPR050877">
    <property type="entry name" value="EMX-VAX-Noto_Homeobox_TFs"/>
</dbReference>
<dbReference type="GO" id="GO:0000981">
    <property type="term" value="F:DNA-binding transcription factor activity, RNA polymerase II-specific"/>
    <property type="evidence" value="ECO:0007669"/>
    <property type="project" value="InterPro"/>
</dbReference>
<evidence type="ECO:0000313" key="9">
    <source>
        <dbReference type="EMBL" id="RZF42520.1"/>
    </source>
</evidence>
<dbReference type="PROSITE" id="PS50071">
    <property type="entry name" value="HOMEOBOX_2"/>
    <property type="match status" value="1"/>
</dbReference>
<evidence type="ECO:0000256" key="6">
    <source>
        <dbReference type="RuleBase" id="RU000682"/>
    </source>
</evidence>
<comment type="subcellular location">
    <subcellularLocation>
        <location evidence="1 5 6">Nucleus</location>
    </subcellularLocation>
</comment>
<dbReference type="SMR" id="A0A482XAI4"/>
<dbReference type="Gene3D" id="1.10.10.60">
    <property type="entry name" value="Homeodomain-like"/>
    <property type="match status" value="1"/>
</dbReference>
<proteinExistence type="predicted"/>
<dbReference type="CDD" id="cd00086">
    <property type="entry name" value="homeodomain"/>
    <property type="match status" value="1"/>
</dbReference>
<dbReference type="PROSITE" id="PS00027">
    <property type="entry name" value="HOMEOBOX_1"/>
    <property type="match status" value="1"/>
</dbReference>
<evidence type="ECO:0000256" key="1">
    <source>
        <dbReference type="ARBA" id="ARBA00004123"/>
    </source>
</evidence>
<feature type="region of interest" description="Disordered" evidence="7">
    <location>
        <begin position="113"/>
        <end position="134"/>
    </location>
</feature>
<feature type="compositionally biased region" description="Low complexity" evidence="7">
    <location>
        <begin position="235"/>
        <end position="244"/>
    </location>
</feature>
<feature type="region of interest" description="Disordered" evidence="7">
    <location>
        <begin position="64"/>
        <end position="83"/>
    </location>
</feature>
<dbReference type="InterPro" id="IPR017970">
    <property type="entry name" value="Homeobox_CS"/>
</dbReference>
<evidence type="ECO:0000256" key="2">
    <source>
        <dbReference type="ARBA" id="ARBA00023125"/>
    </source>
</evidence>
<dbReference type="FunFam" id="1.10.10.60:FF:000378">
    <property type="entry name" value="Notochord homeobox"/>
    <property type="match status" value="1"/>
</dbReference>
<organism evidence="9 10">
    <name type="scientific">Laodelphax striatellus</name>
    <name type="common">Small brown planthopper</name>
    <name type="synonym">Delphax striatella</name>
    <dbReference type="NCBI Taxonomy" id="195883"/>
    <lineage>
        <taxon>Eukaryota</taxon>
        <taxon>Metazoa</taxon>
        <taxon>Ecdysozoa</taxon>
        <taxon>Arthropoda</taxon>
        <taxon>Hexapoda</taxon>
        <taxon>Insecta</taxon>
        <taxon>Pterygota</taxon>
        <taxon>Neoptera</taxon>
        <taxon>Paraneoptera</taxon>
        <taxon>Hemiptera</taxon>
        <taxon>Auchenorrhyncha</taxon>
        <taxon>Fulgoroidea</taxon>
        <taxon>Delphacidae</taxon>
        <taxon>Criomorphinae</taxon>
        <taxon>Laodelphax</taxon>
    </lineage>
</organism>
<dbReference type="STRING" id="195883.A0A482XAI4"/>
<feature type="compositionally biased region" description="Low complexity" evidence="7">
    <location>
        <begin position="196"/>
        <end position="215"/>
    </location>
</feature>
<dbReference type="AlphaFoldDB" id="A0A482XAI4"/>
<accession>A0A482XAI4</accession>
<evidence type="ECO:0000256" key="7">
    <source>
        <dbReference type="SAM" id="MobiDB-lite"/>
    </source>
</evidence>
<dbReference type="EMBL" id="QKKF02014912">
    <property type="protein sequence ID" value="RZF42520.1"/>
    <property type="molecule type" value="Genomic_DNA"/>
</dbReference>
<keyword evidence="2 5" id="KW-0238">DNA-binding</keyword>
<dbReference type="PRINTS" id="PR00024">
    <property type="entry name" value="HOMEOBOX"/>
</dbReference>
<evidence type="ECO:0000313" key="10">
    <source>
        <dbReference type="Proteomes" id="UP000291343"/>
    </source>
</evidence>
<protein>
    <recommendedName>
        <fullName evidence="8">Homeobox domain-containing protein</fullName>
    </recommendedName>
</protein>
<dbReference type="PANTHER" id="PTHR24339">
    <property type="entry name" value="HOMEOBOX PROTEIN EMX-RELATED"/>
    <property type="match status" value="1"/>
</dbReference>
<dbReference type="GO" id="GO:0007417">
    <property type="term" value="P:central nervous system development"/>
    <property type="evidence" value="ECO:0007669"/>
    <property type="project" value="TreeGrafter"/>
</dbReference>
<dbReference type="InterPro" id="IPR009057">
    <property type="entry name" value="Homeodomain-like_sf"/>
</dbReference>
<dbReference type="InterPro" id="IPR001356">
    <property type="entry name" value="HD"/>
</dbReference>
<reference evidence="9 10" key="1">
    <citation type="journal article" date="2017" name="Gigascience">
        <title>Genome sequence of the small brown planthopper, Laodelphax striatellus.</title>
        <authorList>
            <person name="Zhu J."/>
            <person name="Jiang F."/>
            <person name="Wang X."/>
            <person name="Yang P."/>
            <person name="Bao Y."/>
            <person name="Zhao W."/>
            <person name="Wang W."/>
            <person name="Lu H."/>
            <person name="Wang Q."/>
            <person name="Cui N."/>
            <person name="Li J."/>
            <person name="Chen X."/>
            <person name="Luo L."/>
            <person name="Yu J."/>
            <person name="Kang L."/>
            <person name="Cui F."/>
        </authorList>
    </citation>
    <scope>NUCLEOTIDE SEQUENCE [LARGE SCALE GENOMIC DNA]</scope>
    <source>
        <strain evidence="9">Lst14</strain>
    </source>
</reference>
<keyword evidence="10" id="KW-1185">Reference proteome</keyword>
<evidence type="ECO:0000259" key="8">
    <source>
        <dbReference type="PROSITE" id="PS50071"/>
    </source>
</evidence>
<feature type="DNA-binding region" description="Homeobox" evidence="5">
    <location>
        <begin position="130"/>
        <end position="189"/>
    </location>
</feature>
<dbReference type="GO" id="GO:0030182">
    <property type="term" value="P:neuron differentiation"/>
    <property type="evidence" value="ECO:0007669"/>
    <property type="project" value="TreeGrafter"/>
</dbReference>
<evidence type="ECO:0000256" key="4">
    <source>
        <dbReference type="ARBA" id="ARBA00023242"/>
    </source>
</evidence>
<dbReference type="PANTHER" id="PTHR24339:SF67">
    <property type="entry name" value="GNOT1 HOMEODOMAIN PROTEIN-RELATED"/>
    <property type="match status" value="1"/>
</dbReference>
<feature type="region of interest" description="Disordered" evidence="7">
    <location>
        <begin position="196"/>
        <end position="256"/>
    </location>
</feature>
<gene>
    <name evidence="9" type="ORF">LSTR_LSTR004439</name>
</gene>
<feature type="compositionally biased region" description="Low complexity" evidence="7">
    <location>
        <begin position="64"/>
        <end position="74"/>
    </location>
</feature>
<name>A0A482XAI4_LAOST</name>
<keyword evidence="3 5" id="KW-0371">Homeobox</keyword>
<dbReference type="Proteomes" id="UP000291343">
    <property type="component" value="Unassembled WGS sequence"/>
</dbReference>
<feature type="domain" description="Homeobox" evidence="8">
    <location>
        <begin position="128"/>
        <end position="188"/>
    </location>
</feature>
<feature type="compositionally biased region" description="Basic and acidic residues" evidence="7">
    <location>
        <begin position="117"/>
        <end position="126"/>
    </location>
</feature>
<dbReference type="GO" id="GO:0005634">
    <property type="term" value="C:nucleus"/>
    <property type="evidence" value="ECO:0007669"/>
    <property type="project" value="UniProtKB-SubCell"/>
</dbReference>
<evidence type="ECO:0000256" key="5">
    <source>
        <dbReference type="PROSITE-ProRule" id="PRU00108"/>
    </source>
</evidence>
<sequence length="256" mass="28234">MEGRHPHPHLSGVGSLARYCDALAPYRVPPPPPANTATAASTTPWQRMIQRPLVSHFLQLVAAAGGSSGSESDSPSPPQPRKSRAFTIDAILGLSQPPPAASAAAHAQAALDFSRSTGDKNGESKKGGKSKRVRTIFTPEQLERLEAEFERQQYMVGPERLYLAHALQLTEAQVKVWFQNRRIKWRKQHLEIQQQRLAAMKQQQHQQQAPQQRPQSTSTAPHLQTRPHSREMESAAESSCSADDSNNHFISSSADT</sequence>
<dbReference type="GO" id="GO:0000978">
    <property type="term" value="F:RNA polymerase II cis-regulatory region sequence-specific DNA binding"/>
    <property type="evidence" value="ECO:0007669"/>
    <property type="project" value="TreeGrafter"/>
</dbReference>
<keyword evidence="4 5" id="KW-0539">Nucleus</keyword>
<dbReference type="InParanoid" id="A0A482XAI4"/>
<comment type="caution">
    <text evidence="9">The sequence shown here is derived from an EMBL/GenBank/DDBJ whole genome shotgun (WGS) entry which is preliminary data.</text>
</comment>
<evidence type="ECO:0000256" key="3">
    <source>
        <dbReference type="ARBA" id="ARBA00023155"/>
    </source>
</evidence>
<dbReference type="SUPFAM" id="SSF46689">
    <property type="entry name" value="Homeodomain-like"/>
    <property type="match status" value="1"/>
</dbReference>
<dbReference type="OrthoDB" id="6159439at2759"/>
<feature type="compositionally biased region" description="Polar residues" evidence="7">
    <location>
        <begin position="247"/>
        <end position="256"/>
    </location>
</feature>
<dbReference type="Pfam" id="PF00046">
    <property type="entry name" value="Homeodomain"/>
    <property type="match status" value="1"/>
</dbReference>